<evidence type="ECO:0000256" key="2">
    <source>
        <dbReference type="ARBA" id="ARBA00022737"/>
    </source>
</evidence>
<accession>A0ABV4X9I8</accession>
<dbReference type="InterPro" id="IPR001064">
    <property type="entry name" value="Beta/gamma_crystallin"/>
</dbReference>
<evidence type="ECO:0000259" key="3">
    <source>
        <dbReference type="PROSITE" id="PS50915"/>
    </source>
</evidence>
<evidence type="ECO:0000256" key="1">
    <source>
        <dbReference type="ARBA" id="ARBA00009646"/>
    </source>
</evidence>
<dbReference type="SUPFAM" id="SSF49695">
    <property type="entry name" value="gamma-Crystallin-like"/>
    <property type="match status" value="1"/>
</dbReference>
<dbReference type="InterPro" id="IPR011024">
    <property type="entry name" value="G_crystallin-like"/>
</dbReference>
<gene>
    <name evidence="4" type="ORF">ACE1CC_21460</name>
</gene>
<protein>
    <submittedName>
        <fullName evidence="4">Beta/gamma crystallin-related protein</fullName>
    </submittedName>
</protein>
<comment type="caution">
    <text evidence="4">The sequence shown here is derived from an EMBL/GenBank/DDBJ whole genome shotgun (WGS) entry which is preliminary data.</text>
</comment>
<reference evidence="4 5" key="1">
    <citation type="submission" date="2024-09" db="EMBL/GenBank/DDBJ databases">
        <title>Floridaenema gen nov. (Aerosakkonemataceae, Aerosakkonematales ord. nov., Cyanobacteria) from benthic tropical and subtropical fresh waters, with the description of four new species.</title>
        <authorList>
            <person name="Moretto J.A."/>
            <person name="Berthold D.E."/>
            <person name="Lefler F.W."/>
            <person name="Huang I.-S."/>
            <person name="Laughinghouse H. IV."/>
        </authorList>
    </citation>
    <scope>NUCLEOTIDE SEQUENCE [LARGE SCALE GENOMIC DNA]</scope>
    <source>
        <strain evidence="4 5">BLCC-F46</strain>
    </source>
</reference>
<comment type="similarity">
    <text evidence="1">Belongs to the beta/gamma-crystallin family.</text>
</comment>
<dbReference type="Proteomes" id="UP001576774">
    <property type="component" value="Unassembled WGS sequence"/>
</dbReference>
<feature type="domain" description="Beta/gamma crystallin 'Greek key'" evidence="3">
    <location>
        <begin position="45"/>
        <end position="93"/>
    </location>
</feature>
<evidence type="ECO:0000313" key="5">
    <source>
        <dbReference type="Proteomes" id="UP001576774"/>
    </source>
</evidence>
<dbReference type="SMART" id="SM00247">
    <property type="entry name" value="XTALbg"/>
    <property type="match status" value="1"/>
</dbReference>
<keyword evidence="2" id="KW-0677">Repeat</keyword>
<organism evidence="4 5">
    <name type="scientific">Floridaenema aerugineum BLCC-F46</name>
    <dbReference type="NCBI Taxonomy" id="3153654"/>
    <lineage>
        <taxon>Bacteria</taxon>
        <taxon>Bacillati</taxon>
        <taxon>Cyanobacteriota</taxon>
        <taxon>Cyanophyceae</taxon>
        <taxon>Oscillatoriophycideae</taxon>
        <taxon>Aerosakkonematales</taxon>
        <taxon>Aerosakkonemataceae</taxon>
        <taxon>Floridanema</taxon>
        <taxon>Floridanema aerugineum</taxon>
    </lineage>
</organism>
<evidence type="ECO:0000313" key="4">
    <source>
        <dbReference type="EMBL" id="MFB2879430.1"/>
    </source>
</evidence>
<name>A0ABV4X9I8_9CYAN</name>
<dbReference type="PROSITE" id="PS50915">
    <property type="entry name" value="CRYSTALLIN_BETA_GAMMA"/>
    <property type="match status" value="1"/>
</dbReference>
<dbReference type="Gene3D" id="2.60.20.10">
    <property type="entry name" value="Crystallins"/>
    <property type="match status" value="1"/>
</dbReference>
<dbReference type="Pfam" id="PF00030">
    <property type="entry name" value="Crystall"/>
    <property type="match status" value="1"/>
</dbReference>
<sequence>MKNNQRQALFTEPTSEFEAPAFTELDDEVAATCSGGRVYFNGPDPDVILFEHNNFGGASLGVNATTGDGDSNLDNAIIGSGWNNRVSSIKIFRGKWQLFRDSGYQGPHSDKGRGNYKNAAAFGLPNDSLTGIRRVGA</sequence>
<dbReference type="RefSeq" id="WP_413272473.1">
    <property type="nucleotide sequence ID" value="NZ_JBHFNQ010000166.1"/>
</dbReference>
<dbReference type="EMBL" id="JBHFNQ010000166">
    <property type="protein sequence ID" value="MFB2879430.1"/>
    <property type="molecule type" value="Genomic_DNA"/>
</dbReference>
<keyword evidence="5" id="KW-1185">Reference proteome</keyword>
<proteinExistence type="inferred from homology"/>